<sequence>QGELATKCGYWPLYTFDPRLEEQGKNPLTMVGKEPDWDLYESFLMNEVRYNSLKKSNPEHAKELFERNKKDAQRRYRQLKRIAMADF</sequence>
<keyword evidence="1" id="KW-0670">Pyruvate</keyword>
<dbReference type="EMBL" id="JAJUOL010001297">
    <property type="protein sequence ID" value="MCH3853808.1"/>
    <property type="molecule type" value="Genomic_DNA"/>
</dbReference>
<feature type="non-terminal residue" evidence="1">
    <location>
        <position position="87"/>
    </location>
</feature>
<comment type="caution">
    <text evidence="1">The sequence shown here is derived from an EMBL/GenBank/DDBJ whole genome shotgun (WGS) entry which is preliminary data.</text>
</comment>
<dbReference type="InterPro" id="IPR029061">
    <property type="entry name" value="THDP-binding"/>
</dbReference>
<name>A0AAW5EIL7_CAMJU</name>
<dbReference type="SUPFAM" id="SSF52518">
    <property type="entry name" value="Thiamin diphosphate-binding fold (THDP-binding)"/>
    <property type="match status" value="1"/>
</dbReference>
<dbReference type="Gene3D" id="3.40.50.970">
    <property type="match status" value="1"/>
</dbReference>
<feature type="non-terminal residue" evidence="1">
    <location>
        <position position="1"/>
    </location>
</feature>
<reference evidence="1" key="1">
    <citation type="submission" date="2021-12" db="EMBL/GenBank/DDBJ databases">
        <title>Prevalence of phenicol resistance gene fexA in Campylobacter isolated from poultry supply chain.</title>
        <authorList>
            <person name="Tang B."/>
            <person name="Zheng X."/>
            <person name="Lin J."/>
            <person name="Lin R."/>
            <person name="Yang H."/>
            <person name="Shen Z."/>
            <person name="Xia F."/>
        </authorList>
    </citation>
    <scope>NUCLEOTIDE SEQUENCE</scope>
    <source>
        <strain evidence="1">CJHN2011004</strain>
    </source>
</reference>
<evidence type="ECO:0000313" key="1">
    <source>
        <dbReference type="EMBL" id="MCH3853808.1"/>
    </source>
</evidence>
<evidence type="ECO:0000313" key="2">
    <source>
        <dbReference type="Proteomes" id="UP001199644"/>
    </source>
</evidence>
<dbReference type="PANTHER" id="PTHR32154">
    <property type="entry name" value="PYRUVATE-FLAVODOXIN OXIDOREDUCTASE-RELATED"/>
    <property type="match status" value="1"/>
</dbReference>
<accession>A0AAW5EIL7</accession>
<organism evidence="1 2">
    <name type="scientific">Campylobacter jejuni</name>
    <dbReference type="NCBI Taxonomy" id="197"/>
    <lineage>
        <taxon>Bacteria</taxon>
        <taxon>Pseudomonadati</taxon>
        <taxon>Campylobacterota</taxon>
        <taxon>Epsilonproteobacteria</taxon>
        <taxon>Campylobacterales</taxon>
        <taxon>Campylobacteraceae</taxon>
        <taxon>Campylobacter</taxon>
    </lineage>
</organism>
<protein>
    <submittedName>
        <fullName evidence="1">Pyruvate-flavodoxin oxidoreductase</fullName>
    </submittedName>
</protein>
<dbReference type="AlphaFoldDB" id="A0AAW5EIL7"/>
<dbReference type="InterPro" id="IPR050722">
    <property type="entry name" value="Pyruvate:ferred/Flavod_OxRd"/>
</dbReference>
<proteinExistence type="predicted"/>
<dbReference type="PANTHER" id="PTHR32154:SF0">
    <property type="entry name" value="PYRUVATE-FLAVODOXIN OXIDOREDUCTASE-RELATED"/>
    <property type="match status" value="1"/>
</dbReference>
<dbReference type="GO" id="GO:0006979">
    <property type="term" value="P:response to oxidative stress"/>
    <property type="evidence" value="ECO:0007669"/>
    <property type="project" value="TreeGrafter"/>
</dbReference>
<dbReference type="Proteomes" id="UP001199644">
    <property type="component" value="Unassembled WGS sequence"/>
</dbReference>
<gene>
    <name evidence="1" type="ORF">LZC39_17120</name>
</gene>